<dbReference type="AlphaFoldDB" id="A0A5P2DEF9"/>
<comment type="function">
    <text evidence="8">Strong inhibitor of bacterial serine proteases such as subtilisin.</text>
</comment>
<evidence type="ECO:0000313" key="12">
    <source>
        <dbReference type="Proteomes" id="UP000325211"/>
    </source>
</evidence>
<dbReference type="Gene3D" id="3.30.350.10">
    <property type="entry name" value="Subtilisin inhibitor-like"/>
    <property type="match status" value="1"/>
</dbReference>
<dbReference type="Proteomes" id="UP000325211">
    <property type="component" value="Chromosome"/>
</dbReference>
<evidence type="ECO:0000256" key="4">
    <source>
        <dbReference type="ARBA" id="ARBA00022525"/>
    </source>
</evidence>
<dbReference type="InterPro" id="IPR036819">
    <property type="entry name" value="Subtilisin_inhibitor-like_sf"/>
</dbReference>
<feature type="signal peptide" evidence="8">
    <location>
        <begin position="1"/>
        <end position="31"/>
    </location>
</feature>
<organism evidence="11 12">
    <name type="scientific">Streptomyces venezuelae</name>
    <dbReference type="NCBI Taxonomy" id="54571"/>
    <lineage>
        <taxon>Bacteria</taxon>
        <taxon>Bacillati</taxon>
        <taxon>Actinomycetota</taxon>
        <taxon>Actinomycetes</taxon>
        <taxon>Kitasatosporales</taxon>
        <taxon>Streptomycetaceae</taxon>
        <taxon>Streptomyces</taxon>
    </lineage>
</organism>
<dbReference type="OrthoDB" id="3542626at2"/>
<evidence type="ECO:0000256" key="5">
    <source>
        <dbReference type="ARBA" id="ARBA00022690"/>
    </source>
</evidence>
<evidence type="ECO:0000256" key="3">
    <source>
        <dbReference type="ARBA" id="ARBA00011738"/>
    </source>
</evidence>
<feature type="disulfide bond" evidence="8">
    <location>
        <begin position="105"/>
        <end position="135"/>
    </location>
</feature>
<dbReference type="GO" id="GO:0005576">
    <property type="term" value="C:extracellular region"/>
    <property type="evidence" value="ECO:0007669"/>
    <property type="project" value="UniProtKB-SubCell"/>
</dbReference>
<dbReference type="InterPro" id="IPR020054">
    <property type="entry name" value="Prot_inh_SSI_I16_CS"/>
</dbReference>
<keyword evidence="7 8" id="KW-1015">Disulfide bond</keyword>
<keyword evidence="5 8" id="KW-0646">Protease inhibitor</keyword>
<comment type="subunit">
    <text evidence="3 8">Homodimer.</text>
</comment>
<reference evidence="11 12" key="1">
    <citation type="submission" date="2018-05" db="EMBL/GenBank/DDBJ databases">
        <title>Streptomyces venezuelae.</title>
        <authorList>
            <person name="Kim W."/>
            <person name="Lee N."/>
            <person name="Cho B.-K."/>
        </authorList>
    </citation>
    <scope>NUCLEOTIDE SEQUENCE [LARGE SCALE GENOMIC DNA]</scope>
    <source>
        <strain evidence="11 12">ATCC 21782</strain>
    </source>
</reference>
<evidence type="ECO:0000256" key="9">
    <source>
        <dbReference type="RuleBase" id="RU003471"/>
    </source>
</evidence>
<feature type="disulfide bond" evidence="8">
    <location>
        <begin position="68"/>
        <end position="83"/>
    </location>
</feature>
<feature type="chain" id="PRO_5029078490" description="Probable subtilase-type protease inhibitor" evidence="8">
    <location>
        <begin position="32"/>
        <end position="147"/>
    </location>
</feature>
<dbReference type="EMBL" id="CP029190">
    <property type="protein sequence ID" value="QES51641.1"/>
    <property type="molecule type" value="Genomic_DNA"/>
</dbReference>
<dbReference type="PROSITE" id="PS00999">
    <property type="entry name" value="SSI"/>
    <property type="match status" value="1"/>
</dbReference>
<dbReference type="SUPFAM" id="SSF55399">
    <property type="entry name" value="Subtilisin inhibitor"/>
    <property type="match status" value="1"/>
</dbReference>
<gene>
    <name evidence="8" type="primary">sti</name>
    <name evidence="11" type="ORF">DEJ50_31105</name>
</gene>
<evidence type="ECO:0000256" key="8">
    <source>
        <dbReference type="HAMAP-Rule" id="MF_00778"/>
    </source>
</evidence>
<comment type="subcellular location">
    <subcellularLocation>
        <location evidence="1 8">Secreted</location>
    </subcellularLocation>
</comment>
<keyword evidence="6 8" id="KW-0722">Serine protease inhibitor</keyword>
<keyword evidence="11" id="KW-0378">Hydrolase</keyword>
<dbReference type="InterPro" id="IPR000691">
    <property type="entry name" value="Prot_inh_I16_SSI"/>
</dbReference>
<dbReference type="InterPro" id="IPR023549">
    <property type="entry name" value="Subtilisin_inhibitor"/>
</dbReference>
<comment type="similarity">
    <text evidence="2 8 9">Belongs to the protease inhibitor I16 (SSI) family.</text>
</comment>
<evidence type="ECO:0000256" key="7">
    <source>
        <dbReference type="ARBA" id="ARBA00023157"/>
    </source>
</evidence>
<dbReference type="GO" id="GO:0008233">
    <property type="term" value="F:peptidase activity"/>
    <property type="evidence" value="ECO:0007669"/>
    <property type="project" value="UniProtKB-KW"/>
</dbReference>
<feature type="site" description="Reactive bond" evidence="8">
    <location>
        <begin position="107"/>
        <end position="108"/>
    </location>
</feature>
<keyword evidence="4 8" id="KW-0964">Secreted</keyword>
<protein>
    <recommendedName>
        <fullName evidence="8">Probable subtilase-type protease inhibitor</fullName>
    </recommendedName>
</protein>
<dbReference type="GO" id="GO:0006508">
    <property type="term" value="P:proteolysis"/>
    <property type="evidence" value="ECO:0007669"/>
    <property type="project" value="UniProtKB-KW"/>
</dbReference>
<accession>A0A5P2DEF9</accession>
<evidence type="ECO:0000256" key="6">
    <source>
        <dbReference type="ARBA" id="ARBA00022900"/>
    </source>
</evidence>
<evidence type="ECO:0000259" key="10">
    <source>
        <dbReference type="Pfam" id="PF00720"/>
    </source>
</evidence>
<sequence length="147" mass="14762" precursor="true">MRSIARSLGLSSAAMALTAVTALAAAGPAGAAPAGTESLYAPSALVLSLSAGEDPAYGTVLRAVTLSCMPGPSGTHPDPAGACAELRAEEGEFAAITEGGQEIACTREWDPMSVTAAGVWEGQLVTFEHTFANPCAFRNGSGVLFGF</sequence>
<dbReference type="GO" id="GO:0004867">
    <property type="term" value="F:serine-type endopeptidase inhibitor activity"/>
    <property type="evidence" value="ECO:0007669"/>
    <property type="project" value="UniProtKB-UniRule"/>
</dbReference>
<evidence type="ECO:0000256" key="2">
    <source>
        <dbReference type="ARBA" id="ARBA00010472"/>
    </source>
</evidence>
<keyword evidence="11" id="KW-0645">Protease</keyword>
<feature type="domain" description="Subtilisin inhibitor" evidence="10">
    <location>
        <begin position="41"/>
        <end position="133"/>
    </location>
</feature>
<evidence type="ECO:0000313" key="11">
    <source>
        <dbReference type="EMBL" id="QES51641.1"/>
    </source>
</evidence>
<proteinExistence type="inferred from homology"/>
<dbReference type="Pfam" id="PF00720">
    <property type="entry name" value="SSI"/>
    <property type="match status" value="1"/>
</dbReference>
<dbReference type="PRINTS" id="PR00294">
    <property type="entry name" value="SSBTLNINHBTR"/>
</dbReference>
<keyword evidence="8" id="KW-0732">Signal</keyword>
<dbReference type="HAMAP" id="MF_00778">
    <property type="entry name" value="SSI"/>
    <property type="match status" value="1"/>
</dbReference>
<dbReference type="RefSeq" id="WP_150211386.1">
    <property type="nucleotide sequence ID" value="NZ_CP029190.1"/>
</dbReference>
<evidence type="ECO:0000256" key="1">
    <source>
        <dbReference type="ARBA" id="ARBA00004613"/>
    </source>
</evidence>
<name>A0A5P2DEF9_STRVZ</name>